<dbReference type="InterPro" id="IPR036236">
    <property type="entry name" value="Znf_C2H2_sf"/>
</dbReference>
<gene>
    <name evidence="3" type="ORF">CcCBS67573_g03501</name>
</gene>
<evidence type="ECO:0000259" key="2">
    <source>
        <dbReference type="PROSITE" id="PS50157"/>
    </source>
</evidence>
<keyword evidence="4" id="KW-1185">Reference proteome</keyword>
<dbReference type="Proteomes" id="UP000320333">
    <property type="component" value="Unassembled WGS sequence"/>
</dbReference>
<dbReference type="InterPro" id="IPR013087">
    <property type="entry name" value="Znf_C2H2_type"/>
</dbReference>
<dbReference type="OrthoDB" id="654211at2759"/>
<protein>
    <recommendedName>
        <fullName evidence="2">C2H2-type domain-containing protein</fullName>
    </recommendedName>
</protein>
<dbReference type="EMBL" id="QEAP01000089">
    <property type="protein sequence ID" value="TPX75238.1"/>
    <property type="molecule type" value="Genomic_DNA"/>
</dbReference>
<evidence type="ECO:0000256" key="1">
    <source>
        <dbReference type="PROSITE-ProRule" id="PRU00042"/>
    </source>
</evidence>
<dbReference type="Pfam" id="PF00096">
    <property type="entry name" value="zf-C2H2"/>
    <property type="match status" value="2"/>
</dbReference>
<proteinExistence type="predicted"/>
<accession>A0A507FIM7</accession>
<organism evidence="3 4">
    <name type="scientific">Chytriomyces confervae</name>
    <dbReference type="NCBI Taxonomy" id="246404"/>
    <lineage>
        <taxon>Eukaryota</taxon>
        <taxon>Fungi</taxon>
        <taxon>Fungi incertae sedis</taxon>
        <taxon>Chytridiomycota</taxon>
        <taxon>Chytridiomycota incertae sedis</taxon>
        <taxon>Chytridiomycetes</taxon>
        <taxon>Chytridiales</taxon>
        <taxon>Chytriomycetaceae</taxon>
        <taxon>Chytriomyces</taxon>
    </lineage>
</organism>
<dbReference type="SMART" id="SM00355">
    <property type="entry name" value="ZnF_C2H2"/>
    <property type="match status" value="2"/>
</dbReference>
<name>A0A507FIM7_9FUNG</name>
<dbReference type="SUPFAM" id="SSF57667">
    <property type="entry name" value="beta-beta-alpha zinc fingers"/>
    <property type="match status" value="1"/>
</dbReference>
<evidence type="ECO:0000313" key="3">
    <source>
        <dbReference type="EMBL" id="TPX75238.1"/>
    </source>
</evidence>
<feature type="domain" description="C2H2-type" evidence="2">
    <location>
        <begin position="143"/>
        <end position="169"/>
    </location>
</feature>
<comment type="caution">
    <text evidence="3">The sequence shown here is derived from an EMBL/GenBank/DDBJ whole genome shotgun (WGS) entry which is preliminary data.</text>
</comment>
<dbReference type="PROSITE" id="PS00028">
    <property type="entry name" value="ZINC_FINGER_C2H2_1"/>
    <property type="match status" value="2"/>
</dbReference>
<dbReference type="PROSITE" id="PS50157">
    <property type="entry name" value="ZINC_FINGER_C2H2_2"/>
    <property type="match status" value="2"/>
</dbReference>
<evidence type="ECO:0000313" key="4">
    <source>
        <dbReference type="Proteomes" id="UP000320333"/>
    </source>
</evidence>
<feature type="domain" description="C2H2-type" evidence="2">
    <location>
        <begin position="114"/>
        <end position="142"/>
    </location>
</feature>
<sequence length="169" mass="18609">MPVPDTQQQHPAPHPNMHASTCILHKAFNPMSICNLVEPGPDPVPVPATNQTRLSFPSPPVSPAPYILASSKAPNNNNNHAAIVSPSLILSQLSQLHSAKNMLHAVKATKPPRYVCNVCGKGFRRILFLHKHVQQTHVECCPYVCNWTGCGYMFATSLELSRHNRQLHA</sequence>
<reference evidence="3 4" key="1">
    <citation type="journal article" date="2019" name="Sci. Rep.">
        <title>Comparative genomics of chytrid fungi reveal insights into the obligate biotrophic and pathogenic lifestyle of Synchytrium endobioticum.</title>
        <authorList>
            <person name="van de Vossenberg B.T.L.H."/>
            <person name="Warris S."/>
            <person name="Nguyen H.D.T."/>
            <person name="van Gent-Pelzer M.P.E."/>
            <person name="Joly D.L."/>
            <person name="van de Geest H.C."/>
            <person name="Bonants P.J.M."/>
            <person name="Smith D.S."/>
            <person name="Levesque C.A."/>
            <person name="van der Lee T.A.J."/>
        </authorList>
    </citation>
    <scope>NUCLEOTIDE SEQUENCE [LARGE SCALE GENOMIC DNA]</scope>
    <source>
        <strain evidence="3 4">CBS 675.73</strain>
    </source>
</reference>
<keyword evidence="1" id="KW-0479">Metal-binding</keyword>
<dbReference type="AlphaFoldDB" id="A0A507FIM7"/>
<keyword evidence="1" id="KW-0863">Zinc-finger</keyword>
<dbReference type="Gene3D" id="3.30.160.60">
    <property type="entry name" value="Classic Zinc Finger"/>
    <property type="match status" value="1"/>
</dbReference>
<dbReference type="STRING" id="246404.A0A507FIM7"/>
<keyword evidence="1" id="KW-0862">Zinc</keyword>
<dbReference type="GO" id="GO:0008270">
    <property type="term" value="F:zinc ion binding"/>
    <property type="evidence" value="ECO:0007669"/>
    <property type="project" value="UniProtKB-KW"/>
</dbReference>